<dbReference type="PROSITE" id="PS00213">
    <property type="entry name" value="LIPOCALIN"/>
    <property type="match status" value="1"/>
</dbReference>
<name>A0A553P5Z5_TIGCA</name>
<comment type="caution">
    <text evidence="3">The sequence shown here is derived from an EMBL/GenBank/DDBJ whole genome shotgun (WGS) entry which is preliminary data.</text>
</comment>
<dbReference type="Proteomes" id="UP000318571">
    <property type="component" value="Chromosome 3"/>
</dbReference>
<reference evidence="3 4" key="1">
    <citation type="journal article" date="2018" name="Nat. Ecol. Evol.">
        <title>Genomic signatures of mitonuclear coevolution across populations of Tigriopus californicus.</title>
        <authorList>
            <person name="Barreto F.S."/>
            <person name="Watson E.T."/>
            <person name="Lima T.G."/>
            <person name="Willett C.S."/>
            <person name="Edmands S."/>
            <person name="Li W."/>
            <person name="Burton R.S."/>
        </authorList>
    </citation>
    <scope>NUCLEOTIDE SEQUENCE [LARGE SCALE GENOMIC DNA]</scope>
    <source>
        <strain evidence="3 4">San Diego</strain>
    </source>
</reference>
<evidence type="ECO:0000313" key="3">
    <source>
        <dbReference type="EMBL" id="TRY73101.1"/>
    </source>
</evidence>
<accession>A0A553P5Z5</accession>
<sequence>MNLTISVLVACLLATVSAKISPGPCPPKPETKPDFDATQYIGDWFQVQGIPNFFTPDNSSCIRASYGDLGDGTISVHNVLTYPNGLFGEICGSAYAPNPEVPGELLVLFPFSFPGQYLVLDTDYENWSAVYACVDLLDEFKFEYTWLLTRDPEPSDEVISTALDVFVSKGISLEDFETYQQGPQCVYEDPEISLTILIALLGVFTTVSARNYQKSQAGCPPKPETVKVFNQTQYLGDWYQVQGIPTFFSPDGSTCIRARYGQNEDGTISVLNILIYPDGNFGEICGYAYSPDPEHPGDLVVKFPTSPAGNYWLIDTDYENWASVYSCDEILGNKFEYGWVLTRESAPSEAIVQASLDAFVAQGITLDDFVDNPQDGCTYENPSGSSCADE</sequence>
<feature type="domain" description="Lipocalin/cytosolic fatty-acid binding" evidence="2">
    <location>
        <begin position="232"/>
        <end position="372"/>
    </location>
</feature>
<dbReference type="AlphaFoldDB" id="A0A553P5Z5"/>
<dbReference type="InterPro" id="IPR022272">
    <property type="entry name" value="Lipocalin_CS"/>
</dbReference>
<dbReference type="EMBL" id="VCGU01000007">
    <property type="protein sequence ID" value="TRY73101.1"/>
    <property type="molecule type" value="Genomic_DNA"/>
</dbReference>
<dbReference type="OMA" id="WGCTNIN"/>
<dbReference type="InterPro" id="IPR000566">
    <property type="entry name" value="Lipocln_cytosolic_FA-bd_dom"/>
</dbReference>
<dbReference type="PANTHER" id="PTHR10612">
    <property type="entry name" value="APOLIPOPROTEIN D"/>
    <property type="match status" value="1"/>
</dbReference>
<organism evidence="3 4">
    <name type="scientific">Tigriopus californicus</name>
    <name type="common">Marine copepod</name>
    <dbReference type="NCBI Taxonomy" id="6832"/>
    <lineage>
        <taxon>Eukaryota</taxon>
        <taxon>Metazoa</taxon>
        <taxon>Ecdysozoa</taxon>
        <taxon>Arthropoda</taxon>
        <taxon>Crustacea</taxon>
        <taxon>Multicrustacea</taxon>
        <taxon>Hexanauplia</taxon>
        <taxon>Copepoda</taxon>
        <taxon>Harpacticoida</taxon>
        <taxon>Harpacticidae</taxon>
        <taxon>Tigriopus</taxon>
    </lineage>
</organism>
<protein>
    <recommendedName>
        <fullName evidence="2">Lipocalin/cytosolic fatty-acid binding domain-containing protein</fullName>
    </recommendedName>
</protein>
<proteinExistence type="predicted"/>
<evidence type="ECO:0000259" key="2">
    <source>
        <dbReference type="Pfam" id="PF08212"/>
    </source>
</evidence>
<feature type="domain" description="Lipocalin/cytosolic fatty-acid binding" evidence="2">
    <location>
        <begin position="36"/>
        <end position="180"/>
    </location>
</feature>
<dbReference type="GO" id="GO:0000302">
    <property type="term" value="P:response to reactive oxygen species"/>
    <property type="evidence" value="ECO:0007669"/>
    <property type="project" value="TreeGrafter"/>
</dbReference>
<evidence type="ECO:0000313" key="4">
    <source>
        <dbReference type="Proteomes" id="UP000318571"/>
    </source>
</evidence>
<dbReference type="Pfam" id="PF08212">
    <property type="entry name" value="Lipocalin_2"/>
    <property type="match status" value="2"/>
</dbReference>
<keyword evidence="4" id="KW-1185">Reference proteome</keyword>
<feature type="chain" id="PRO_5021876677" description="Lipocalin/cytosolic fatty-acid binding domain-containing protein" evidence="1">
    <location>
        <begin position="19"/>
        <end position="390"/>
    </location>
</feature>
<dbReference type="SUPFAM" id="SSF50814">
    <property type="entry name" value="Lipocalins"/>
    <property type="match status" value="2"/>
</dbReference>
<evidence type="ECO:0000256" key="1">
    <source>
        <dbReference type="SAM" id="SignalP"/>
    </source>
</evidence>
<feature type="signal peptide" evidence="1">
    <location>
        <begin position="1"/>
        <end position="18"/>
    </location>
</feature>
<dbReference type="PANTHER" id="PTHR10612:SF34">
    <property type="entry name" value="APOLIPOPROTEIN D"/>
    <property type="match status" value="1"/>
</dbReference>
<dbReference type="Gene3D" id="2.40.128.20">
    <property type="match status" value="2"/>
</dbReference>
<gene>
    <name evidence="3" type="ORF">TCAL_13314</name>
</gene>
<dbReference type="InterPro" id="IPR012674">
    <property type="entry name" value="Calycin"/>
</dbReference>
<dbReference type="GO" id="GO:0006629">
    <property type="term" value="P:lipid metabolic process"/>
    <property type="evidence" value="ECO:0007669"/>
    <property type="project" value="TreeGrafter"/>
</dbReference>
<keyword evidence="1" id="KW-0732">Signal</keyword>
<dbReference type="GO" id="GO:0005737">
    <property type="term" value="C:cytoplasm"/>
    <property type="evidence" value="ECO:0007669"/>
    <property type="project" value="TreeGrafter"/>
</dbReference>